<dbReference type="Gene3D" id="1.25.40.10">
    <property type="entry name" value="Tetratricopeptide repeat domain"/>
    <property type="match status" value="3"/>
</dbReference>
<dbReference type="PROSITE" id="PS51375">
    <property type="entry name" value="PPR"/>
    <property type="match status" value="2"/>
</dbReference>
<dbReference type="PANTHER" id="PTHR47928">
    <property type="entry name" value="REPEAT-CONTAINING PROTEIN, PUTATIVE-RELATED"/>
    <property type="match status" value="1"/>
</dbReference>
<dbReference type="GO" id="GO:0048731">
    <property type="term" value="P:system development"/>
    <property type="evidence" value="ECO:0007669"/>
    <property type="project" value="UniProtKB-ARBA"/>
</dbReference>
<dbReference type="Pfam" id="PF14432">
    <property type="entry name" value="DYW_deaminase"/>
    <property type="match status" value="1"/>
</dbReference>
<feature type="repeat" description="PPR" evidence="2">
    <location>
        <begin position="337"/>
        <end position="367"/>
    </location>
</feature>
<dbReference type="GO" id="GO:0008270">
    <property type="term" value="F:zinc ion binding"/>
    <property type="evidence" value="ECO:0007669"/>
    <property type="project" value="InterPro"/>
</dbReference>
<dbReference type="InterPro" id="IPR011990">
    <property type="entry name" value="TPR-like_helical_dom_sf"/>
</dbReference>
<gene>
    <name evidence="4" type="ORF">EDS130_LOCUS30327</name>
</gene>
<evidence type="ECO:0000259" key="3">
    <source>
        <dbReference type="Pfam" id="PF14432"/>
    </source>
</evidence>
<dbReference type="InterPro" id="IPR050421">
    <property type="entry name" value="PPR"/>
</dbReference>
<comment type="caution">
    <text evidence="4">The sequence shown here is derived from an EMBL/GenBank/DDBJ whole genome shotgun (WGS) entry which is preliminary data.</text>
</comment>
<dbReference type="InterPro" id="IPR002885">
    <property type="entry name" value="PPR_rpt"/>
</dbReference>
<organism evidence="4 5">
    <name type="scientific">Adineta ricciae</name>
    <name type="common">Rotifer</name>
    <dbReference type="NCBI Taxonomy" id="249248"/>
    <lineage>
        <taxon>Eukaryota</taxon>
        <taxon>Metazoa</taxon>
        <taxon>Spiralia</taxon>
        <taxon>Gnathifera</taxon>
        <taxon>Rotifera</taxon>
        <taxon>Eurotatoria</taxon>
        <taxon>Bdelloidea</taxon>
        <taxon>Adinetida</taxon>
        <taxon>Adinetidae</taxon>
        <taxon>Adineta</taxon>
    </lineage>
</organism>
<dbReference type="AlphaFoldDB" id="A0A815D405"/>
<dbReference type="OrthoDB" id="185373at2759"/>
<feature type="repeat" description="PPR" evidence="2">
    <location>
        <begin position="237"/>
        <end position="271"/>
    </location>
</feature>
<dbReference type="InterPro" id="IPR032867">
    <property type="entry name" value="DYW_dom"/>
</dbReference>
<dbReference type="NCBIfam" id="TIGR00756">
    <property type="entry name" value="PPR"/>
    <property type="match status" value="2"/>
</dbReference>
<sequence>MFTNRCLRSVYVNIQWRIPIIRRYSNLDLEMKRLNDEKRYKEALTLFVEHEQKGQCAISDIAINQALKSSTNMKDFSSGLKISSRYSSRIEKNSFIQASLIHFYMQFGDINRAREIFRQSENKTKAVYGALMRGKRFLLYEFLLISNVGFIKNNMFQEAVDLFSEIINPDEMNIMLFLNACSGIATKETLVTIDKVLSNIPNRYRESKQILIAAYDAFIKCGDLPKAEKLFPKIERTVRSYGNLMNAYNNNEQPEKTFELYKLMKTDGIKANFLIYVFLLNACANLGVLSTSQSIYEQIPKTFLDHPYVQTALIDMWGKSSCIDKAKNTFESIIEPDTSTYTSMINVYGLNGMALQAVELFRRMPSELVTEATYICVLNACSHSGLVNEAQAIFSTIKTKTEHIYATMVDCFSRLSLFDEAQELVDVYESCHSPSSSMLMALLSGARNRNDCFLAEKIFNRIQHNFSQDRDLFIAASVLLGNIYASTGDLDKAAEMKKKISQTGVKKKVGLDRSEWSNICKNFERMIDLTLGSDEIYAEGEKISRELVSRGHQYDSSWITRVLGENETTESVLCGHSERLAIAWNFVVNPHASTIQITKNLRVCGDCHQTTKRIALLRQCDIIVRDANRIHHFYKTGQCSCNDHF</sequence>
<evidence type="ECO:0000256" key="2">
    <source>
        <dbReference type="PROSITE-ProRule" id="PRU00708"/>
    </source>
</evidence>
<dbReference type="FunFam" id="1.25.40.10:FF:000158">
    <property type="entry name" value="pentatricopeptide repeat-containing protein At2g33680"/>
    <property type="match status" value="1"/>
</dbReference>
<dbReference type="Pfam" id="PF01535">
    <property type="entry name" value="PPR"/>
    <property type="match status" value="3"/>
</dbReference>
<dbReference type="Proteomes" id="UP000663852">
    <property type="component" value="Unassembled WGS sequence"/>
</dbReference>
<evidence type="ECO:0000313" key="4">
    <source>
        <dbReference type="EMBL" id="CAF1295659.1"/>
    </source>
</evidence>
<dbReference type="PANTHER" id="PTHR47928:SF207">
    <property type="entry name" value="PENTATRICOPEPTIDE REPEAT-CONTAINING PROTEIN"/>
    <property type="match status" value="1"/>
</dbReference>
<protein>
    <recommendedName>
        <fullName evidence="3">DYW domain-containing protein</fullName>
    </recommendedName>
</protein>
<proteinExistence type="predicted"/>
<dbReference type="EMBL" id="CAJNOJ010000211">
    <property type="protein sequence ID" value="CAF1295659.1"/>
    <property type="molecule type" value="Genomic_DNA"/>
</dbReference>
<evidence type="ECO:0000256" key="1">
    <source>
        <dbReference type="ARBA" id="ARBA00022737"/>
    </source>
</evidence>
<name>A0A815D405_ADIRI</name>
<feature type="domain" description="DYW" evidence="3">
    <location>
        <begin position="551"/>
        <end position="644"/>
    </location>
</feature>
<evidence type="ECO:0000313" key="5">
    <source>
        <dbReference type="Proteomes" id="UP000663852"/>
    </source>
</evidence>
<keyword evidence="1" id="KW-0677">Repeat</keyword>
<reference evidence="4" key="1">
    <citation type="submission" date="2021-02" db="EMBL/GenBank/DDBJ databases">
        <authorList>
            <person name="Nowell W R."/>
        </authorList>
    </citation>
    <scope>NUCLEOTIDE SEQUENCE</scope>
</reference>
<accession>A0A815D405</accession>